<dbReference type="EMBL" id="CP149822">
    <property type="protein sequence ID" value="WZN41971.1"/>
    <property type="molecule type" value="Genomic_DNA"/>
</dbReference>
<gene>
    <name evidence="1" type="ORF">WJU16_02840</name>
</gene>
<organism evidence="1 2">
    <name type="scientific">Chitinophaga pollutisoli</name>
    <dbReference type="NCBI Taxonomy" id="3133966"/>
    <lineage>
        <taxon>Bacteria</taxon>
        <taxon>Pseudomonadati</taxon>
        <taxon>Bacteroidota</taxon>
        <taxon>Chitinophagia</taxon>
        <taxon>Chitinophagales</taxon>
        <taxon>Chitinophagaceae</taxon>
        <taxon>Chitinophaga</taxon>
    </lineage>
</organism>
<name>A0ABZ2YQA6_9BACT</name>
<accession>A0ABZ2YQA6</accession>
<sequence>MKTLLIAWLWIIIAFTPFSAVKAQEHEAAVLMLNLEKLNQLREILQKMYDGYRTLERGYGKVKDIASGNFKLHDLFLDGLYMVSPEVRKYYKIADIIQTQVSIAKSYRSAFRLFQKSGVYSPNQLEYIATVYTRLFDDSLRSLDELLLVVTARKLRMTDADRLAAIDRIHLDVEKKYTFLRTFNDQQKLLTIAKIKEKSELQTLRGLHGIQP</sequence>
<reference evidence="2" key="1">
    <citation type="submission" date="2024-03" db="EMBL/GenBank/DDBJ databases">
        <title>Chitinophaga horti sp. nov., isolated from garden soil.</title>
        <authorList>
            <person name="Lee D.S."/>
            <person name="Han D.M."/>
            <person name="Baek J.H."/>
            <person name="Choi D.G."/>
            <person name="Jeon J.H."/>
            <person name="Jeon C.O."/>
        </authorList>
    </citation>
    <scope>NUCLEOTIDE SEQUENCE [LARGE SCALE GENOMIC DNA]</scope>
    <source>
        <strain evidence="2">GPA1</strain>
    </source>
</reference>
<protein>
    <submittedName>
        <fullName evidence="1">TerB family tellurite resistance protein</fullName>
    </submittedName>
</protein>
<proteinExistence type="predicted"/>
<dbReference type="Proteomes" id="UP001485459">
    <property type="component" value="Chromosome"/>
</dbReference>
<evidence type="ECO:0000313" key="2">
    <source>
        <dbReference type="Proteomes" id="UP001485459"/>
    </source>
</evidence>
<evidence type="ECO:0000313" key="1">
    <source>
        <dbReference type="EMBL" id="WZN41971.1"/>
    </source>
</evidence>
<dbReference type="RefSeq" id="WP_341836814.1">
    <property type="nucleotide sequence ID" value="NZ_CP149822.1"/>
</dbReference>
<keyword evidence="2" id="KW-1185">Reference proteome</keyword>